<evidence type="ECO:0000259" key="3">
    <source>
        <dbReference type="PROSITE" id="PS51755"/>
    </source>
</evidence>
<feature type="domain" description="OmpR/PhoB-type" evidence="3">
    <location>
        <begin position="1"/>
        <end position="71"/>
    </location>
</feature>
<dbReference type="Proteomes" id="UP000199111">
    <property type="component" value="Unassembled WGS sequence"/>
</dbReference>
<dbReference type="RefSeq" id="WP_143121268.1">
    <property type="nucleotide sequence ID" value="NZ_FOQY01000046.1"/>
</dbReference>
<protein>
    <submittedName>
        <fullName evidence="4">Transcriptional regulatory protein, C terminal</fullName>
    </submittedName>
</protein>
<dbReference type="AlphaFoldDB" id="A0A1I4E3Q8"/>
<dbReference type="InterPro" id="IPR016032">
    <property type="entry name" value="Sig_transdc_resp-reg_C-effctor"/>
</dbReference>
<dbReference type="GO" id="GO:0003677">
    <property type="term" value="F:DNA binding"/>
    <property type="evidence" value="ECO:0007669"/>
    <property type="project" value="UniProtKB-UniRule"/>
</dbReference>
<feature type="non-terminal residue" evidence="4">
    <location>
        <position position="1"/>
    </location>
</feature>
<dbReference type="GO" id="GO:0006355">
    <property type="term" value="P:regulation of DNA-templated transcription"/>
    <property type="evidence" value="ECO:0007669"/>
    <property type="project" value="InterPro"/>
</dbReference>
<keyword evidence="5" id="KW-1185">Reference proteome</keyword>
<dbReference type="GO" id="GO:0000160">
    <property type="term" value="P:phosphorelay signal transduction system"/>
    <property type="evidence" value="ECO:0007669"/>
    <property type="project" value="InterPro"/>
</dbReference>
<evidence type="ECO:0000256" key="2">
    <source>
        <dbReference type="PROSITE-ProRule" id="PRU01091"/>
    </source>
</evidence>
<evidence type="ECO:0000313" key="4">
    <source>
        <dbReference type="EMBL" id="SFL00478.1"/>
    </source>
</evidence>
<dbReference type="PROSITE" id="PS51755">
    <property type="entry name" value="OMPR_PHOB"/>
    <property type="match status" value="1"/>
</dbReference>
<dbReference type="CDD" id="cd00383">
    <property type="entry name" value="trans_reg_C"/>
    <property type="match status" value="1"/>
</dbReference>
<dbReference type="SUPFAM" id="SSF46894">
    <property type="entry name" value="C-terminal effector domain of the bipartite response regulators"/>
    <property type="match status" value="1"/>
</dbReference>
<evidence type="ECO:0000313" key="5">
    <source>
        <dbReference type="Proteomes" id="UP000199111"/>
    </source>
</evidence>
<feature type="DNA-binding region" description="OmpR/PhoB-type" evidence="2">
    <location>
        <begin position="1"/>
        <end position="71"/>
    </location>
</feature>
<sequence>KEFDLLHYLAVRPGQVVSKRELLTEVWRMAYGGADKTVDVHLSWLRRKLGESAQAPRYLQTVHGVGVKIVDPGA</sequence>
<dbReference type="InterPro" id="IPR001867">
    <property type="entry name" value="OmpR/PhoB-type_DNA-bd"/>
</dbReference>
<organism evidence="4 5">
    <name type="scientific">Streptosporangium canum</name>
    <dbReference type="NCBI Taxonomy" id="324952"/>
    <lineage>
        <taxon>Bacteria</taxon>
        <taxon>Bacillati</taxon>
        <taxon>Actinomycetota</taxon>
        <taxon>Actinomycetes</taxon>
        <taxon>Streptosporangiales</taxon>
        <taxon>Streptosporangiaceae</taxon>
        <taxon>Streptosporangium</taxon>
    </lineage>
</organism>
<dbReference type="GeneID" id="96303233"/>
<dbReference type="Gene3D" id="1.10.10.10">
    <property type="entry name" value="Winged helix-like DNA-binding domain superfamily/Winged helix DNA-binding domain"/>
    <property type="match status" value="1"/>
</dbReference>
<name>A0A1I4E3Q8_9ACTN</name>
<reference evidence="5" key="1">
    <citation type="submission" date="2016-10" db="EMBL/GenBank/DDBJ databases">
        <authorList>
            <person name="Varghese N."/>
            <person name="Submissions S."/>
        </authorList>
    </citation>
    <scope>NUCLEOTIDE SEQUENCE [LARGE SCALE GENOMIC DNA]</scope>
    <source>
        <strain evidence="5">CGMCC 4.2126</strain>
    </source>
</reference>
<proteinExistence type="predicted"/>
<dbReference type="InterPro" id="IPR036388">
    <property type="entry name" value="WH-like_DNA-bd_sf"/>
</dbReference>
<dbReference type="Pfam" id="PF00486">
    <property type="entry name" value="Trans_reg_C"/>
    <property type="match status" value="1"/>
</dbReference>
<accession>A0A1I4E3Q8</accession>
<keyword evidence="1 2" id="KW-0238">DNA-binding</keyword>
<dbReference type="SMART" id="SM00862">
    <property type="entry name" value="Trans_reg_C"/>
    <property type="match status" value="1"/>
</dbReference>
<evidence type="ECO:0000256" key="1">
    <source>
        <dbReference type="ARBA" id="ARBA00023125"/>
    </source>
</evidence>
<gene>
    <name evidence="4" type="ORF">SAMN05216275_14653</name>
</gene>
<dbReference type="EMBL" id="FOQY01000046">
    <property type="protein sequence ID" value="SFL00478.1"/>
    <property type="molecule type" value="Genomic_DNA"/>
</dbReference>